<dbReference type="GO" id="GO:0006508">
    <property type="term" value="P:proteolysis"/>
    <property type="evidence" value="ECO:0007669"/>
    <property type="project" value="InterPro"/>
</dbReference>
<dbReference type="InterPro" id="IPR001375">
    <property type="entry name" value="Peptidase_S9_cat"/>
</dbReference>
<evidence type="ECO:0000259" key="3">
    <source>
        <dbReference type="Pfam" id="PF00326"/>
    </source>
</evidence>
<protein>
    <submittedName>
        <fullName evidence="4">S9 family peptidase</fullName>
    </submittedName>
</protein>
<name>A0A6H1UDN5_9GAMM</name>
<dbReference type="Proteomes" id="UP000501602">
    <property type="component" value="Chromosome"/>
</dbReference>
<feature type="domain" description="Peptidase S9 prolyl oligopeptidase catalytic" evidence="3">
    <location>
        <begin position="441"/>
        <end position="651"/>
    </location>
</feature>
<keyword evidence="1" id="KW-0378">Hydrolase</keyword>
<dbReference type="EMBL" id="CP051180">
    <property type="protein sequence ID" value="QIZ75912.1"/>
    <property type="molecule type" value="Genomic_DNA"/>
</dbReference>
<dbReference type="AlphaFoldDB" id="A0A6H1UDN5"/>
<keyword evidence="2" id="KW-0732">Signal</keyword>
<accession>A0A6H1UDN5</accession>
<proteinExistence type="predicted"/>
<sequence length="652" mass="72760">MMVRIILLLVSLLAVPLVPAETQADISYFTQASSYNGVKISPKGTYLAIRMPKDGQQVVAILETKTMAVKHIVRFGNNKEVGQFHWGNDNRLLVSLSIFKGWLAGALDTGEWYAVNADGSKDKYIFGYRGGGSVGVRVKKQESRRAWGSIIDLLPEDDDYVLMASQPMSRTGERLSEILKVNIYNGQARELGRSPIPNAYFLADKNGDVRFIAGERLNGKWDVRYRDKRGDQWQTIDSEGERGGTFKPLAFAGQHHVYALSNLGGDINGIYKMDVRDGSMKLLFKDNEVDPSDTFTSPDGRDLYAILVEPDFPNYVFIDGEHPSAKVLKSLMASFPGKQVQIASETLDGMKAVVAVRSDQQPVSFFLFDKGNNQLRPLVESRSWVDERTASLVEPIKFTARDGKVIQAYLTLPPGLELSTAKKLPMVVNPHGGPHGIRDRWGYNYETQLLASHGYAVLQVNFRGSGGFGRAFEQAGYRQWGGVSQFDIIDGTQYVVGQGIADPKRMCIYGASFGGYSALQSSILEPDLFQCAVGSMGVYDLEMMFDNGDIQTRRTGINYLNQVLGDDKAQLQQYSPVNNVDKLKVALMLIHGEEDERVPVEQVEALRVKLDKISYPYQYMEMDKEGHSLADPETRQAYYQKIVGFLDQHLQL</sequence>
<evidence type="ECO:0000256" key="2">
    <source>
        <dbReference type="SAM" id="SignalP"/>
    </source>
</evidence>
<dbReference type="InterPro" id="IPR029058">
    <property type="entry name" value="AB_hydrolase_fold"/>
</dbReference>
<feature type="chain" id="PRO_5026175300" evidence="2">
    <location>
        <begin position="21"/>
        <end position="652"/>
    </location>
</feature>
<dbReference type="InterPro" id="IPR002470">
    <property type="entry name" value="Peptidase_S9A"/>
</dbReference>
<evidence type="ECO:0000313" key="4">
    <source>
        <dbReference type="EMBL" id="QIZ75912.1"/>
    </source>
</evidence>
<feature type="signal peptide" evidence="2">
    <location>
        <begin position="1"/>
        <end position="20"/>
    </location>
</feature>
<evidence type="ECO:0000313" key="5">
    <source>
        <dbReference type="Proteomes" id="UP000501602"/>
    </source>
</evidence>
<dbReference type="GO" id="GO:0004252">
    <property type="term" value="F:serine-type endopeptidase activity"/>
    <property type="evidence" value="ECO:0007669"/>
    <property type="project" value="InterPro"/>
</dbReference>
<reference evidence="4 5" key="1">
    <citation type="submission" date="2020-04" db="EMBL/GenBank/DDBJ databases">
        <title>Ferrimonas sp. S7 isolated from sea water.</title>
        <authorList>
            <person name="Bae S.S."/>
            <person name="Baek K."/>
        </authorList>
    </citation>
    <scope>NUCLEOTIDE SEQUENCE [LARGE SCALE GENOMIC DNA]</scope>
    <source>
        <strain evidence="4 5">S7</strain>
    </source>
</reference>
<organism evidence="4 5">
    <name type="scientific">Ferrimonas lipolytica</name>
    <dbReference type="NCBI Taxonomy" id="2724191"/>
    <lineage>
        <taxon>Bacteria</taxon>
        <taxon>Pseudomonadati</taxon>
        <taxon>Pseudomonadota</taxon>
        <taxon>Gammaproteobacteria</taxon>
        <taxon>Alteromonadales</taxon>
        <taxon>Ferrimonadaceae</taxon>
        <taxon>Ferrimonas</taxon>
    </lineage>
</organism>
<dbReference type="RefSeq" id="WP_168659173.1">
    <property type="nucleotide sequence ID" value="NZ_CP051180.1"/>
</dbReference>
<gene>
    <name evidence="4" type="ORF">HER31_02850</name>
</gene>
<dbReference type="FunFam" id="3.40.50.1820:FF:000442">
    <property type="entry name" value="Subfamily S9C unassigned peptidase"/>
    <property type="match status" value="1"/>
</dbReference>
<dbReference type="PRINTS" id="PR00862">
    <property type="entry name" value="PROLIGOPTASE"/>
</dbReference>
<keyword evidence="5" id="KW-1185">Reference proteome</keyword>
<dbReference type="Gene3D" id="3.40.50.1820">
    <property type="entry name" value="alpha/beta hydrolase"/>
    <property type="match status" value="1"/>
</dbReference>
<dbReference type="PANTHER" id="PTHR42776:SF27">
    <property type="entry name" value="DIPEPTIDYL PEPTIDASE FAMILY MEMBER 6"/>
    <property type="match status" value="1"/>
</dbReference>
<dbReference type="SUPFAM" id="SSF53474">
    <property type="entry name" value="alpha/beta-Hydrolases"/>
    <property type="match status" value="1"/>
</dbReference>
<dbReference type="PANTHER" id="PTHR42776">
    <property type="entry name" value="SERINE PEPTIDASE S9 FAMILY MEMBER"/>
    <property type="match status" value="1"/>
</dbReference>
<dbReference type="KEGG" id="fes:HER31_02850"/>
<evidence type="ECO:0000256" key="1">
    <source>
        <dbReference type="ARBA" id="ARBA00022801"/>
    </source>
</evidence>
<dbReference type="Pfam" id="PF00326">
    <property type="entry name" value="Peptidase_S9"/>
    <property type="match status" value="1"/>
</dbReference>
<dbReference type="SUPFAM" id="SSF82171">
    <property type="entry name" value="DPP6 N-terminal domain-like"/>
    <property type="match status" value="1"/>
</dbReference>